<dbReference type="AlphaFoldDB" id="A0A1Y5S875"/>
<keyword evidence="3" id="KW-1185">Reference proteome</keyword>
<protein>
    <submittedName>
        <fullName evidence="2">Uncharacterized protein</fullName>
    </submittedName>
</protein>
<evidence type="ECO:0000256" key="1">
    <source>
        <dbReference type="SAM" id="Phobius"/>
    </source>
</evidence>
<dbReference type="RefSeq" id="WP_176244099.1">
    <property type="nucleotide sequence ID" value="NZ_FWFQ01000009.1"/>
</dbReference>
<proteinExistence type="predicted"/>
<sequence>MDTVREGYRGLALILNLNWDRILYPATIALALFAGAYLGSLAFPAH</sequence>
<keyword evidence="1" id="KW-0812">Transmembrane</keyword>
<accession>A0A1Y5S875</accession>
<feature type="transmembrane region" description="Helical" evidence="1">
    <location>
        <begin position="22"/>
        <end position="43"/>
    </location>
</feature>
<organism evidence="2 3">
    <name type="scientific">Pseudoruegeria aquimaris</name>
    <dbReference type="NCBI Taxonomy" id="393663"/>
    <lineage>
        <taxon>Bacteria</taxon>
        <taxon>Pseudomonadati</taxon>
        <taxon>Pseudomonadota</taxon>
        <taxon>Alphaproteobacteria</taxon>
        <taxon>Rhodobacterales</taxon>
        <taxon>Roseobacteraceae</taxon>
        <taxon>Pseudoruegeria</taxon>
    </lineage>
</organism>
<reference evidence="2 3" key="1">
    <citation type="submission" date="2017-03" db="EMBL/GenBank/DDBJ databases">
        <authorList>
            <person name="Afonso C.L."/>
            <person name="Miller P.J."/>
            <person name="Scott M.A."/>
            <person name="Spackman E."/>
            <person name="Goraichik I."/>
            <person name="Dimitrov K.M."/>
            <person name="Suarez D.L."/>
            <person name="Swayne D.E."/>
        </authorList>
    </citation>
    <scope>NUCLEOTIDE SEQUENCE [LARGE SCALE GENOMIC DNA]</scope>
    <source>
        <strain evidence="2 3">CECT 7680</strain>
    </source>
</reference>
<evidence type="ECO:0000313" key="2">
    <source>
        <dbReference type="EMBL" id="SLN34559.1"/>
    </source>
</evidence>
<keyword evidence="1" id="KW-1133">Transmembrane helix</keyword>
<name>A0A1Y5S875_9RHOB</name>
<gene>
    <name evidence="2" type="ORF">PSA7680_01610</name>
</gene>
<dbReference type="EMBL" id="FWFQ01000009">
    <property type="protein sequence ID" value="SLN34559.1"/>
    <property type="molecule type" value="Genomic_DNA"/>
</dbReference>
<dbReference type="Proteomes" id="UP000193409">
    <property type="component" value="Unassembled WGS sequence"/>
</dbReference>
<keyword evidence="1" id="KW-0472">Membrane</keyword>
<evidence type="ECO:0000313" key="3">
    <source>
        <dbReference type="Proteomes" id="UP000193409"/>
    </source>
</evidence>